<evidence type="ECO:0000313" key="1">
    <source>
        <dbReference type="EMBL" id="AYD44862.1"/>
    </source>
</evidence>
<sequence>MRPPWYGRKYTRRPSICRGVGCPCSPQSLSYLSSWRFTRLPPTCISKSLGDIQCFLSIML</sequence>
<name>A0A8D4N6V7_9GAMM</name>
<proteinExistence type="predicted"/>
<gene>
    <name evidence="1" type="ORF">DXZ79_14860</name>
</gene>
<evidence type="ECO:0000313" key="2">
    <source>
        <dbReference type="Proteomes" id="UP000265864"/>
    </source>
</evidence>
<accession>A0A8D4N6V7</accession>
<protein>
    <submittedName>
        <fullName evidence="1">Uncharacterized protein</fullName>
    </submittedName>
</protein>
<dbReference type="AlphaFoldDB" id="A0A8D4N6V7"/>
<organism evidence="1 2">
    <name type="scientific">Yersinia rochesterensis</name>
    <dbReference type="NCBI Taxonomy" id="1604335"/>
    <lineage>
        <taxon>Bacteria</taxon>
        <taxon>Pseudomonadati</taxon>
        <taxon>Pseudomonadota</taxon>
        <taxon>Gammaproteobacteria</taxon>
        <taxon>Enterobacterales</taxon>
        <taxon>Yersiniaceae</taxon>
        <taxon>Yersinia</taxon>
    </lineage>
</organism>
<dbReference type="EMBL" id="CP032482">
    <property type="protein sequence ID" value="AYD44862.1"/>
    <property type="molecule type" value="Genomic_DNA"/>
</dbReference>
<dbReference type="Proteomes" id="UP000265864">
    <property type="component" value="Chromosome"/>
</dbReference>
<reference evidence="1 2" key="1">
    <citation type="submission" date="2018-09" db="EMBL/GenBank/DDBJ databases">
        <title>Yersinia kristensenii subsp. rochesterensis subsp. nov., Isolated from Human Feces.</title>
        <authorList>
            <person name="Cunningham S.A."/>
            <person name="Jeraldo P."/>
            <person name="Patel R."/>
        </authorList>
    </citation>
    <scope>NUCLEOTIDE SEQUENCE [LARGE SCALE GENOMIC DNA]</scope>
    <source>
        <strain evidence="1 2">ATCC BAA-2637</strain>
    </source>
</reference>